<dbReference type="EMBL" id="LQPG01000019">
    <property type="protein sequence ID" value="ORW10930.1"/>
    <property type="molecule type" value="Genomic_DNA"/>
</dbReference>
<feature type="chain" id="PRO_5013185489" description="Secreted protein" evidence="2">
    <location>
        <begin position="33"/>
        <end position="140"/>
    </location>
</feature>
<organism evidence="3 4">
    <name type="scientific">Mycolicibacter longobardus</name>
    <dbReference type="NCBI Taxonomy" id="1108812"/>
    <lineage>
        <taxon>Bacteria</taxon>
        <taxon>Bacillati</taxon>
        <taxon>Actinomycetota</taxon>
        <taxon>Actinomycetes</taxon>
        <taxon>Mycobacteriales</taxon>
        <taxon>Mycobacteriaceae</taxon>
        <taxon>Mycolicibacter</taxon>
    </lineage>
</organism>
<dbReference type="Proteomes" id="UP000193866">
    <property type="component" value="Unassembled WGS sequence"/>
</dbReference>
<name>A0A1X1YIS7_9MYCO</name>
<dbReference type="AlphaFoldDB" id="A0A1X1YIS7"/>
<feature type="signal peptide" evidence="2">
    <location>
        <begin position="1"/>
        <end position="32"/>
    </location>
</feature>
<evidence type="ECO:0000256" key="1">
    <source>
        <dbReference type="SAM" id="MobiDB-lite"/>
    </source>
</evidence>
<proteinExistence type="predicted"/>
<dbReference type="RefSeq" id="WP_085264858.1">
    <property type="nucleotide sequence ID" value="NZ_JACKVG010000013.1"/>
</dbReference>
<sequence length="140" mass="14327">MVTKSYRLAAKAVLSTVIVTAAVLPCPPVAGADDPDQPAEQGQEACAGGDQGQRQDPQACGAGIANRAIGEAKKAADQAARAGQEDRPPNDLLTDARCVIWNGVPTLVPPEGLTQRGPSPSSSPMDGKPCWAAYGVSPTH</sequence>
<accession>A0A1X1YIS7</accession>
<evidence type="ECO:0000313" key="3">
    <source>
        <dbReference type="EMBL" id="ORW10930.1"/>
    </source>
</evidence>
<protein>
    <recommendedName>
        <fullName evidence="5">Secreted protein</fullName>
    </recommendedName>
</protein>
<keyword evidence="2" id="KW-0732">Signal</keyword>
<feature type="region of interest" description="Disordered" evidence="1">
    <location>
        <begin position="30"/>
        <end position="129"/>
    </location>
</feature>
<keyword evidence="4" id="KW-1185">Reference proteome</keyword>
<reference evidence="3 4" key="1">
    <citation type="submission" date="2016-01" db="EMBL/GenBank/DDBJ databases">
        <title>The new phylogeny of the genus Mycobacterium.</title>
        <authorList>
            <person name="Tarcisio F."/>
            <person name="Conor M."/>
            <person name="Antonella G."/>
            <person name="Elisabetta G."/>
            <person name="Giulia F.S."/>
            <person name="Sara T."/>
            <person name="Anna F."/>
            <person name="Clotilde B."/>
            <person name="Roberto B."/>
            <person name="Veronica D.S."/>
            <person name="Fabio R."/>
            <person name="Monica P."/>
            <person name="Olivier J."/>
            <person name="Enrico T."/>
            <person name="Nicola S."/>
        </authorList>
    </citation>
    <scope>NUCLEOTIDE SEQUENCE [LARGE SCALE GENOMIC DNA]</scope>
    <source>
        <strain evidence="3 4">DSM 45394</strain>
    </source>
</reference>
<evidence type="ECO:0000313" key="4">
    <source>
        <dbReference type="Proteomes" id="UP000193866"/>
    </source>
</evidence>
<comment type="caution">
    <text evidence="3">The sequence shown here is derived from an EMBL/GenBank/DDBJ whole genome shotgun (WGS) entry which is preliminary data.</text>
</comment>
<evidence type="ECO:0008006" key="5">
    <source>
        <dbReference type="Google" id="ProtNLM"/>
    </source>
</evidence>
<gene>
    <name evidence="3" type="ORF">AWC16_12725</name>
</gene>
<dbReference type="OrthoDB" id="4762589at2"/>
<evidence type="ECO:0000256" key="2">
    <source>
        <dbReference type="SAM" id="SignalP"/>
    </source>
</evidence>